<evidence type="ECO:0000256" key="4">
    <source>
        <dbReference type="ARBA" id="ARBA00022679"/>
    </source>
</evidence>
<dbReference type="Gene3D" id="3.40.50.11660">
    <property type="entry name" value="Glycosyl transferase family 10, C-terminal domain"/>
    <property type="match status" value="1"/>
</dbReference>
<keyword evidence="3 5" id="KW-0328">Glycosyltransferase</keyword>
<organism evidence="7">
    <name type="scientific">Cyprideis torosa</name>
    <dbReference type="NCBI Taxonomy" id="163714"/>
    <lineage>
        <taxon>Eukaryota</taxon>
        <taxon>Metazoa</taxon>
        <taxon>Ecdysozoa</taxon>
        <taxon>Arthropoda</taxon>
        <taxon>Crustacea</taxon>
        <taxon>Oligostraca</taxon>
        <taxon>Ostracoda</taxon>
        <taxon>Podocopa</taxon>
        <taxon>Podocopida</taxon>
        <taxon>Cytherocopina</taxon>
        <taxon>Cytheroidea</taxon>
        <taxon>Cytherideidae</taxon>
        <taxon>Cyprideis</taxon>
    </lineage>
</organism>
<evidence type="ECO:0000259" key="6">
    <source>
        <dbReference type="Pfam" id="PF00852"/>
    </source>
</evidence>
<comment type="subcellular location">
    <subcellularLocation>
        <location evidence="5">Golgi apparatus</location>
        <location evidence="5">Golgi stack membrane</location>
        <topology evidence="5">Single-pass type II membrane protein</topology>
    </subcellularLocation>
</comment>
<keyword evidence="5" id="KW-1133">Transmembrane helix</keyword>
<evidence type="ECO:0000256" key="5">
    <source>
        <dbReference type="RuleBase" id="RU003832"/>
    </source>
</evidence>
<comment type="similarity">
    <text evidence="2 5">Belongs to the glycosyltransferase 10 family.</text>
</comment>
<keyword evidence="5" id="KW-0812">Transmembrane</keyword>
<dbReference type="InterPro" id="IPR001503">
    <property type="entry name" value="Glyco_trans_10"/>
</dbReference>
<dbReference type="InterPro" id="IPR038577">
    <property type="entry name" value="GT10-like_C_sf"/>
</dbReference>
<evidence type="ECO:0000256" key="2">
    <source>
        <dbReference type="ARBA" id="ARBA00008919"/>
    </source>
</evidence>
<dbReference type="OrthoDB" id="427096at2759"/>
<dbReference type="PANTHER" id="PTHR11929:SF194">
    <property type="entry name" value="ALPHA-(1,3)-FUCOSYLTRANSFERASE 10"/>
    <property type="match status" value="1"/>
</dbReference>
<evidence type="ECO:0000313" key="7">
    <source>
        <dbReference type="EMBL" id="CAD7228292.1"/>
    </source>
</evidence>
<dbReference type="InterPro" id="IPR055270">
    <property type="entry name" value="Glyco_tran_10_C"/>
</dbReference>
<dbReference type="UniPathway" id="UPA00378"/>
<dbReference type="PANTHER" id="PTHR11929">
    <property type="entry name" value="ALPHA- 1,3 -FUCOSYLTRANSFERASE"/>
    <property type="match status" value="1"/>
</dbReference>
<keyword evidence="4 5" id="KW-0808">Transferase</keyword>
<accession>A0A7R8WB11</accession>
<proteinExistence type="inferred from homology"/>
<dbReference type="AlphaFoldDB" id="A0A7R8WB11"/>
<comment type="pathway">
    <text evidence="1">Protein modification; protein glycosylation.</text>
</comment>
<dbReference type="EC" id="2.4.1.-" evidence="5"/>
<dbReference type="GO" id="GO:0046920">
    <property type="term" value="F:alpha-(1-&gt;3)-fucosyltransferase activity"/>
    <property type="evidence" value="ECO:0007669"/>
    <property type="project" value="TreeGrafter"/>
</dbReference>
<evidence type="ECO:0000256" key="1">
    <source>
        <dbReference type="ARBA" id="ARBA00004922"/>
    </source>
</evidence>
<feature type="transmembrane region" description="Helical" evidence="5">
    <location>
        <begin position="53"/>
        <end position="70"/>
    </location>
</feature>
<sequence length="441" mass="49874">MAGVVRIELVLRCGSHTTTGGTKERGDERRCTCPGHSSYVSKRTIAPMKRSRFFLLCGFTLSVFIVLPQLERHRGQRFPGKEFTKDLFQQYFGGPPDLEVEATEIVGNKTIKYGQRWVIATLECPYYYNLNVDDDFMRQVDWIATYRSSSDFPMHYFHVMDRTEEEKEDGSKSIEAVNATLDSKIHVAFAFISNCQPEPRLAALEALEKHFPDIEASVVTMNPSAPGRGRGSSPLDCHPRLTPIQHLTVANEGRKVAHGKYTSLADVRYLNRKVFAKNSVCEEYVTEKLGRALDTHSIPISMANQTGVKLPPRSYLKVPVDTGEVTDEGIAELAQQMKQLMADSEEYMSYFTWRTDYKVDQRTDTFTCDLCNALNTEAPESRNWKSVADFESWHGTKTSCTIGGSSTSNPIPMKERWKLLKEKGEQNLKEKPLVIESSKPP</sequence>
<protein>
    <recommendedName>
        <fullName evidence="5">Fucosyltransferase</fullName>
        <ecNumber evidence="5">2.4.1.-</ecNumber>
    </recommendedName>
</protein>
<keyword evidence="5" id="KW-0472">Membrane</keyword>
<dbReference type="EMBL" id="OB661468">
    <property type="protein sequence ID" value="CAD7228292.1"/>
    <property type="molecule type" value="Genomic_DNA"/>
</dbReference>
<evidence type="ECO:0000256" key="3">
    <source>
        <dbReference type="ARBA" id="ARBA00022676"/>
    </source>
</evidence>
<name>A0A7R8WB11_9CRUS</name>
<gene>
    <name evidence="7" type="ORF">CTOB1V02_LOCUS6179</name>
</gene>
<keyword evidence="5" id="KW-0333">Golgi apparatus</keyword>
<feature type="domain" description="Fucosyltransferase C-terminal" evidence="6">
    <location>
        <begin position="277"/>
        <end position="388"/>
    </location>
</feature>
<reference evidence="7" key="1">
    <citation type="submission" date="2020-11" db="EMBL/GenBank/DDBJ databases">
        <authorList>
            <person name="Tran Van P."/>
        </authorList>
    </citation>
    <scope>NUCLEOTIDE SEQUENCE</scope>
</reference>
<dbReference type="Pfam" id="PF00852">
    <property type="entry name" value="Glyco_transf_10"/>
    <property type="match status" value="1"/>
</dbReference>
<dbReference type="SUPFAM" id="SSF53756">
    <property type="entry name" value="UDP-Glycosyltransferase/glycogen phosphorylase"/>
    <property type="match status" value="2"/>
</dbReference>
<dbReference type="GO" id="GO:0032580">
    <property type="term" value="C:Golgi cisterna membrane"/>
    <property type="evidence" value="ECO:0007669"/>
    <property type="project" value="UniProtKB-SubCell"/>
</dbReference>